<name>A0ABX4EGH0_SEGBR</name>
<protein>
    <recommendedName>
        <fullName evidence="2">SH3b domain-containing protein</fullName>
    </recommendedName>
</protein>
<reference evidence="3 4" key="1">
    <citation type="submission" date="2017-08" db="EMBL/GenBank/DDBJ databases">
        <title>Comparative genomics of non-oral Prevotella species.</title>
        <authorList>
            <person name="Accetto T."/>
            <person name="Nograsek B."/>
            <person name="Avgustin G."/>
        </authorList>
    </citation>
    <scope>NUCLEOTIDE SEQUENCE [LARGE SCALE GENOMIC DNA]</scope>
    <source>
        <strain evidence="3 4">TC1-1</strain>
    </source>
</reference>
<feature type="chain" id="PRO_5046404479" description="SH3b domain-containing protein" evidence="1">
    <location>
        <begin position="22"/>
        <end position="223"/>
    </location>
</feature>
<feature type="signal peptide" evidence="1">
    <location>
        <begin position="1"/>
        <end position="21"/>
    </location>
</feature>
<dbReference type="EMBL" id="NPJF01000041">
    <property type="protein sequence ID" value="OYP54616.1"/>
    <property type="molecule type" value="Genomic_DNA"/>
</dbReference>
<evidence type="ECO:0000313" key="4">
    <source>
        <dbReference type="Proteomes" id="UP000216189"/>
    </source>
</evidence>
<dbReference type="Proteomes" id="UP000216189">
    <property type="component" value="Unassembled WGS sequence"/>
</dbReference>
<proteinExistence type="predicted"/>
<evidence type="ECO:0000256" key="1">
    <source>
        <dbReference type="SAM" id="SignalP"/>
    </source>
</evidence>
<evidence type="ECO:0000313" key="3">
    <source>
        <dbReference type="EMBL" id="OYP54616.1"/>
    </source>
</evidence>
<keyword evidence="1" id="KW-0732">Signal</keyword>
<keyword evidence="4" id="KW-1185">Reference proteome</keyword>
<sequence length="223" mass="25906">MKRLLLFWGFQWICFFCHAQADYIGYVNSIYCKMYKQHKEKGIKTISVGGNIYALKDLCFDKSKDDFFSMIKSKETYSFGYNLSSILELKFNDGSSLYYELWSDYAGENENTYDYEIVQIYDTEGESLAAKGDYLKCGAGINDSDGYVNVRSKKSAKSKVVTQITKDQIFLYTPSSKSNWWKVYLKDGGKCVGYVYKDKILPYRKCSTKIKEKIEHEMNCEAY</sequence>
<dbReference type="Gene3D" id="2.30.30.40">
    <property type="entry name" value="SH3 Domains"/>
    <property type="match status" value="1"/>
</dbReference>
<accession>A0ABX4EGH0</accession>
<dbReference type="Pfam" id="PF08239">
    <property type="entry name" value="SH3_3"/>
    <property type="match status" value="1"/>
</dbReference>
<organism evidence="3 4">
    <name type="scientific">Segatella bryantii</name>
    <name type="common">Prevotella bryantii</name>
    <dbReference type="NCBI Taxonomy" id="77095"/>
    <lineage>
        <taxon>Bacteria</taxon>
        <taxon>Pseudomonadati</taxon>
        <taxon>Bacteroidota</taxon>
        <taxon>Bacteroidia</taxon>
        <taxon>Bacteroidales</taxon>
        <taxon>Prevotellaceae</taxon>
        <taxon>Segatella</taxon>
    </lineage>
</organism>
<dbReference type="InterPro" id="IPR003646">
    <property type="entry name" value="SH3-like_bac-type"/>
</dbReference>
<evidence type="ECO:0000259" key="2">
    <source>
        <dbReference type="Pfam" id="PF08239"/>
    </source>
</evidence>
<feature type="domain" description="SH3b" evidence="2">
    <location>
        <begin position="147"/>
        <end position="197"/>
    </location>
</feature>
<gene>
    <name evidence="3" type="ORF">CIK91_08890</name>
</gene>
<comment type="caution">
    <text evidence="3">The sequence shown here is derived from an EMBL/GenBank/DDBJ whole genome shotgun (WGS) entry which is preliminary data.</text>
</comment>